<evidence type="ECO:0000313" key="3">
    <source>
        <dbReference type="Proteomes" id="UP000215185"/>
    </source>
</evidence>
<dbReference type="Gene3D" id="1.10.1760.20">
    <property type="match status" value="1"/>
</dbReference>
<dbReference type="EMBL" id="LT906439">
    <property type="protein sequence ID" value="SNU87762.1"/>
    <property type="molecule type" value="Genomic_DNA"/>
</dbReference>
<feature type="transmembrane region" description="Helical" evidence="1">
    <location>
        <begin position="87"/>
        <end position="104"/>
    </location>
</feature>
<evidence type="ECO:0000256" key="1">
    <source>
        <dbReference type="SAM" id="Phobius"/>
    </source>
</evidence>
<accession>A0A239SR90</accession>
<dbReference type="GO" id="GO:0015234">
    <property type="term" value="F:thiamine transmembrane transporter activity"/>
    <property type="evidence" value="ECO:0007669"/>
    <property type="project" value="InterPro"/>
</dbReference>
<proteinExistence type="predicted"/>
<dbReference type="GO" id="GO:0005886">
    <property type="term" value="C:plasma membrane"/>
    <property type="evidence" value="ECO:0007669"/>
    <property type="project" value="InterPro"/>
</dbReference>
<sequence length="192" mass="21332">MKRTRIQMLTEIAIFATLAMILDVFTEPMQIGPWISFSFKMVPIFVVAYRWGVGSGMAAGFLWGILQVVTGEAAGGILSLFQGFLEYFVAFTLIGLAGIVKPLIDSNRQQKKTSQILAYSLLGVVIGTTARYIIHFIAGFVFWGQYAPKGQNAVFYSFSVNGLSWLGETLACILVVWLAQPLMNFFLTDKRH</sequence>
<evidence type="ECO:0000313" key="2">
    <source>
        <dbReference type="EMBL" id="SNU87762.1"/>
    </source>
</evidence>
<feature type="transmembrane region" description="Helical" evidence="1">
    <location>
        <begin position="116"/>
        <end position="143"/>
    </location>
</feature>
<dbReference type="AlphaFoldDB" id="A0A239SR90"/>
<dbReference type="RefSeq" id="WP_018372669.1">
    <property type="nucleotide sequence ID" value="NZ_LT906439.1"/>
</dbReference>
<dbReference type="eggNOG" id="COG3859">
    <property type="taxonomic scope" value="Bacteria"/>
</dbReference>
<feature type="transmembrane region" description="Helical" evidence="1">
    <location>
        <begin position="163"/>
        <end position="187"/>
    </location>
</feature>
<keyword evidence="3" id="KW-1185">Reference proteome</keyword>
<keyword evidence="1" id="KW-1133">Transmembrane helix</keyword>
<dbReference type="STRING" id="1123308.GCA_000380085_00113"/>
<dbReference type="NCBIfam" id="TIGR02357">
    <property type="entry name" value="ECF_ThiT_YuaJ"/>
    <property type="match status" value="1"/>
</dbReference>
<dbReference type="Pfam" id="PF09515">
    <property type="entry name" value="Thia_YuaJ"/>
    <property type="match status" value="1"/>
</dbReference>
<keyword evidence="1" id="KW-0472">Membrane</keyword>
<organism evidence="2 3">
    <name type="scientific">Streptococcus merionis</name>
    <dbReference type="NCBI Taxonomy" id="400065"/>
    <lineage>
        <taxon>Bacteria</taxon>
        <taxon>Bacillati</taxon>
        <taxon>Bacillota</taxon>
        <taxon>Bacilli</taxon>
        <taxon>Lactobacillales</taxon>
        <taxon>Streptococcaceae</taxon>
        <taxon>Streptococcus</taxon>
    </lineage>
</organism>
<keyword evidence="1" id="KW-0812">Transmembrane</keyword>
<gene>
    <name evidence="2" type="primary">yuaJ</name>
    <name evidence="2" type="ORF">SAMEA4412692_00770</name>
</gene>
<protein>
    <submittedName>
        <fullName evidence="2">Putative proton-coupled thiamine transporter YuaJ</fullName>
    </submittedName>
</protein>
<dbReference type="Proteomes" id="UP000215185">
    <property type="component" value="Chromosome 1"/>
</dbReference>
<name>A0A239SR90_9STRE</name>
<dbReference type="KEGG" id="smen:SAMEA4412692_0770"/>
<dbReference type="InterPro" id="IPR012651">
    <property type="entry name" value="Thia_Transptr_ThiT"/>
</dbReference>
<reference evidence="2 3" key="1">
    <citation type="submission" date="2017-06" db="EMBL/GenBank/DDBJ databases">
        <authorList>
            <consortium name="Pathogen Informatics"/>
        </authorList>
    </citation>
    <scope>NUCLEOTIDE SEQUENCE [LARGE SCALE GENOMIC DNA]</scope>
    <source>
        <strain evidence="2 3">NCTC13788</strain>
    </source>
</reference>
<dbReference type="OrthoDB" id="9795813at2"/>